<dbReference type="AlphaFoldDB" id="A0A9W8ISF1"/>
<evidence type="ECO:0000259" key="6">
    <source>
        <dbReference type="Pfam" id="PF00248"/>
    </source>
</evidence>
<evidence type="ECO:0000256" key="1">
    <source>
        <dbReference type="ARBA" id="ARBA00007905"/>
    </source>
</evidence>
<dbReference type="PRINTS" id="PR00069">
    <property type="entry name" value="ALDKETRDTASE"/>
</dbReference>
<organism evidence="7 8">
    <name type="scientific">Coemansia aciculifera</name>
    <dbReference type="NCBI Taxonomy" id="417176"/>
    <lineage>
        <taxon>Eukaryota</taxon>
        <taxon>Fungi</taxon>
        <taxon>Fungi incertae sedis</taxon>
        <taxon>Zoopagomycota</taxon>
        <taxon>Kickxellomycotina</taxon>
        <taxon>Kickxellomycetes</taxon>
        <taxon>Kickxellales</taxon>
        <taxon>Kickxellaceae</taxon>
        <taxon>Coemansia</taxon>
    </lineage>
</organism>
<dbReference type="PROSITE" id="PS00798">
    <property type="entry name" value="ALDOKETO_REDUCTASE_1"/>
    <property type="match status" value="1"/>
</dbReference>
<keyword evidence="2 7" id="KW-0560">Oxidoreductase</keyword>
<gene>
    <name evidence="7" type="primary">xyl1</name>
    <name evidence="7" type="ORF">GGH94_000631</name>
</gene>
<evidence type="ECO:0000313" key="7">
    <source>
        <dbReference type="EMBL" id="KAJ2867757.1"/>
    </source>
</evidence>
<evidence type="ECO:0000256" key="3">
    <source>
        <dbReference type="PIRSR" id="PIRSR000097-1"/>
    </source>
</evidence>
<dbReference type="EMBL" id="JANBUY010000012">
    <property type="protein sequence ID" value="KAJ2867757.1"/>
    <property type="molecule type" value="Genomic_DNA"/>
</dbReference>
<dbReference type="Pfam" id="PF00248">
    <property type="entry name" value="Aldo_ket_red"/>
    <property type="match status" value="1"/>
</dbReference>
<comment type="similarity">
    <text evidence="1">Belongs to the aldo/keto reductase family.</text>
</comment>
<feature type="binding site" evidence="4">
    <location>
        <position position="115"/>
    </location>
    <ligand>
        <name>substrate</name>
    </ligand>
</feature>
<feature type="site" description="Lowers pKa of active site Tyr" evidence="5">
    <location>
        <position position="82"/>
    </location>
</feature>
<dbReference type="GO" id="GO:0016491">
    <property type="term" value="F:oxidoreductase activity"/>
    <property type="evidence" value="ECO:0007669"/>
    <property type="project" value="UniProtKB-KW"/>
</dbReference>
<accession>A0A9W8ISF1</accession>
<evidence type="ECO:0000313" key="8">
    <source>
        <dbReference type="Proteomes" id="UP001140074"/>
    </source>
</evidence>
<dbReference type="SUPFAM" id="SSF51430">
    <property type="entry name" value="NAD(P)-linked oxidoreductase"/>
    <property type="match status" value="1"/>
</dbReference>
<reference evidence="7" key="1">
    <citation type="submission" date="2022-07" db="EMBL/GenBank/DDBJ databases">
        <title>Phylogenomic reconstructions and comparative analyses of Kickxellomycotina fungi.</title>
        <authorList>
            <person name="Reynolds N.K."/>
            <person name="Stajich J.E."/>
            <person name="Barry K."/>
            <person name="Grigoriev I.V."/>
            <person name="Crous P."/>
            <person name="Smith M.E."/>
        </authorList>
    </citation>
    <scope>NUCLEOTIDE SEQUENCE</scope>
    <source>
        <strain evidence="7">RSA 476</strain>
    </source>
</reference>
<evidence type="ECO:0000256" key="5">
    <source>
        <dbReference type="PIRSR" id="PIRSR000097-3"/>
    </source>
</evidence>
<dbReference type="InterPro" id="IPR036812">
    <property type="entry name" value="NAD(P)_OxRdtase_dom_sf"/>
</dbReference>
<dbReference type="Proteomes" id="UP001140074">
    <property type="component" value="Unassembled WGS sequence"/>
</dbReference>
<dbReference type="EC" id="1.1.1.307" evidence="7"/>
<dbReference type="PROSITE" id="PS00063">
    <property type="entry name" value="ALDOKETO_REDUCTASE_3"/>
    <property type="match status" value="1"/>
</dbReference>
<comment type="caution">
    <text evidence="7">The sequence shown here is derived from an EMBL/GenBank/DDBJ whole genome shotgun (WGS) entry which is preliminary data.</text>
</comment>
<protein>
    <submittedName>
        <fullName evidence="7">D-xylose reductase</fullName>
        <ecNumber evidence="7">1.1.1.307</ecNumber>
    </submittedName>
</protein>
<dbReference type="InterPro" id="IPR020471">
    <property type="entry name" value="AKR"/>
</dbReference>
<dbReference type="Gene3D" id="3.20.20.100">
    <property type="entry name" value="NADP-dependent oxidoreductase domain"/>
    <property type="match status" value="1"/>
</dbReference>
<evidence type="ECO:0000256" key="4">
    <source>
        <dbReference type="PIRSR" id="PIRSR000097-2"/>
    </source>
</evidence>
<sequence length="325" mass="36225">MSSSTGPAITLRNGLKMPTVGLGMWKVSRATASDQVYQAIKAGYRLFDCACDYGNESEVGSGIARALSEGLVTRKDLFITSKLWCTYHRREHVEPAIQRTLQDLGLDYVDLYLVHFPIALKHVPIEQRYPPEWSYEVGGPVITDNVPYQETWQAMECLFDKGLAKNIGISNMPGALIYDVLTYARIKPAVLQIEVHPYLVREQLVSLAHSEGIAVTAYSSFGDTSYQEINMAPTGSEFKPLLKYELVADIAAKYAKSPAQVLLRWAVERGCAVIPKSSSPTRLRENLSLFDFALSADDVQRISALDRNLRLNDPAKYAKRAIWAS</sequence>
<dbReference type="InterPro" id="IPR023210">
    <property type="entry name" value="NADP_OxRdtase_dom"/>
</dbReference>
<dbReference type="PIRSF" id="PIRSF000097">
    <property type="entry name" value="AKR"/>
    <property type="match status" value="1"/>
</dbReference>
<name>A0A9W8ISF1_9FUNG</name>
<feature type="domain" description="NADP-dependent oxidoreductase" evidence="6">
    <location>
        <begin position="21"/>
        <end position="306"/>
    </location>
</feature>
<evidence type="ECO:0000256" key="2">
    <source>
        <dbReference type="ARBA" id="ARBA00023002"/>
    </source>
</evidence>
<dbReference type="InterPro" id="IPR018170">
    <property type="entry name" value="Aldo/ket_reductase_CS"/>
</dbReference>
<feature type="active site" description="Proton donor" evidence="3">
    <location>
        <position position="53"/>
    </location>
</feature>
<proteinExistence type="inferred from homology"/>
<keyword evidence="8" id="KW-1185">Reference proteome</keyword>
<dbReference type="FunFam" id="3.20.20.100:FF:000007">
    <property type="entry name" value="NAD(P)H-dependent D-xylose reductase xyl1"/>
    <property type="match status" value="1"/>
</dbReference>
<dbReference type="PANTHER" id="PTHR11732">
    <property type="entry name" value="ALDO/KETO REDUCTASE"/>
    <property type="match status" value="1"/>
</dbReference>